<keyword evidence="2" id="KW-0472">Membrane</keyword>
<sequence>MCKVKRAIPCKAVALSSNWDKGSYKLATNIDGVPKRVPRHRFVSRALRLKPRSLIPRTVPPTLNQRRDPRGDRCQFISILGALNMEAVLDEADRTSSLEATDLANCNGSFDPRRPNYDQASRFLTLELPNHSGRIIDELHPAPNTDIVLPPLAEVFAIMATASSHQPPGPSATPTLSATNIIHLGPGPVLLPTTDRIENSPTPSSPSSSSEAHREAPTLAHRFIFASVVVLSMITLILAIYAVSYHRHQLRLNRFNVAEERRVFPEEKEKGRSSVVHITRDFPRSKFSVTSSDYPISARDRSSSSTESDSSSEEDSDSDRESYGSERGLMDPAHFFALRASSMAASRRHSRGESAPVFGIPRFDARREQSRRSRSVSGPREEEWL</sequence>
<proteinExistence type="predicted"/>
<protein>
    <submittedName>
        <fullName evidence="3">Uncharacterized protein</fullName>
    </submittedName>
</protein>
<evidence type="ECO:0000256" key="1">
    <source>
        <dbReference type="SAM" id="MobiDB-lite"/>
    </source>
</evidence>
<evidence type="ECO:0000313" key="3">
    <source>
        <dbReference type="EMBL" id="KAJ7686660.1"/>
    </source>
</evidence>
<feature type="region of interest" description="Disordered" evidence="1">
    <location>
        <begin position="345"/>
        <end position="385"/>
    </location>
</feature>
<name>A0AAD7DAJ3_MYCRO</name>
<comment type="caution">
    <text evidence="3">The sequence shown here is derived from an EMBL/GenBank/DDBJ whole genome shotgun (WGS) entry which is preliminary data.</text>
</comment>
<feature type="region of interest" description="Disordered" evidence="1">
    <location>
        <begin position="192"/>
        <end position="213"/>
    </location>
</feature>
<feature type="region of interest" description="Disordered" evidence="1">
    <location>
        <begin position="288"/>
        <end position="328"/>
    </location>
</feature>
<accession>A0AAD7DAJ3</accession>
<keyword evidence="4" id="KW-1185">Reference proteome</keyword>
<evidence type="ECO:0000256" key="2">
    <source>
        <dbReference type="SAM" id="Phobius"/>
    </source>
</evidence>
<organism evidence="3 4">
    <name type="scientific">Mycena rosella</name>
    <name type="common">Pink bonnet</name>
    <name type="synonym">Agaricus rosellus</name>
    <dbReference type="NCBI Taxonomy" id="1033263"/>
    <lineage>
        <taxon>Eukaryota</taxon>
        <taxon>Fungi</taxon>
        <taxon>Dikarya</taxon>
        <taxon>Basidiomycota</taxon>
        <taxon>Agaricomycotina</taxon>
        <taxon>Agaricomycetes</taxon>
        <taxon>Agaricomycetidae</taxon>
        <taxon>Agaricales</taxon>
        <taxon>Marasmiineae</taxon>
        <taxon>Mycenaceae</taxon>
        <taxon>Mycena</taxon>
    </lineage>
</organism>
<keyword evidence="2" id="KW-0812">Transmembrane</keyword>
<evidence type="ECO:0000313" key="4">
    <source>
        <dbReference type="Proteomes" id="UP001221757"/>
    </source>
</evidence>
<feature type="compositionally biased region" description="Low complexity" evidence="1">
    <location>
        <begin position="200"/>
        <end position="210"/>
    </location>
</feature>
<dbReference type="AlphaFoldDB" id="A0AAD7DAJ3"/>
<reference evidence="3" key="1">
    <citation type="submission" date="2023-03" db="EMBL/GenBank/DDBJ databases">
        <title>Massive genome expansion in bonnet fungi (Mycena s.s.) driven by repeated elements and novel gene families across ecological guilds.</title>
        <authorList>
            <consortium name="Lawrence Berkeley National Laboratory"/>
            <person name="Harder C.B."/>
            <person name="Miyauchi S."/>
            <person name="Viragh M."/>
            <person name="Kuo A."/>
            <person name="Thoen E."/>
            <person name="Andreopoulos B."/>
            <person name="Lu D."/>
            <person name="Skrede I."/>
            <person name="Drula E."/>
            <person name="Henrissat B."/>
            <person name="Morin E."/>
            <person name="Kohler A."/>
            <person name="Barry K."/>
            <person name="LaButti K."/>
            <person name="Morin E."/>
            <person name="Salamov A."/>
            <person name="Lipzen A."/>
            <person name="Mereny Z."/>
            <person name="Hegedus B."/>
            <person name="Baldrian P."/>
            <person name="Stursova M."/>
            <person name="Weitz H."/>
            <person name="Taylor A."/>
            <person name="Grigoriev I.V."/>
            <person name="Nagy L.G."/>
            <person name="Martin F."/>
            <person name="Kauserud H."/>
        </authorList>
    </citation>
    <scope>NUCLEOTIDE SEQUENCE</scope>
    <source>
        <strain evidence="3">CBHHK067</strain>
    </source>
</reference>
<gene>
    <name evidence="3" type="ORF">B0H17DRAFT_1136751</name>
</gene>
<dbReference type="Proteomes" id="UP001221757">
    <property type="component" value="Unassembled WGS sequence"/>
</dbReference>
<dbReference type="EMBL" id="JARKIE010000094">
    <property type="protein sequence ID" value="KAJ7686660.1"/>
    <property type="molecule type" value="Genomic_DNA"/>
</dbReference>
<keyword evidence="2" id="KW-1133">Transmembrane helix</keyword>
<feature type="transmembrane region" description="Helical" evidence="2">
    <location>
        <begin position="223"/>
        <end position="244"/>
    </location>
</feature>